<evidence type="ECO:0000256" key="1">
    <source>
        <dbReference type="ARBA" id="ARBA00022448"/>
    </source>
</evidence>
<evidence type="ECO:0000256" key="2">
    <source>
        <dbReference type="ARBA" id="ARBA00022617"/>
    </source>
</evidence>
<evidence type="ECO:0000256" key="5">
    <source>
        <dbReference type="ARBA" id="ARBA00023004"/>
    </source>
</evidence>
<feature type="domain" description="Cytochrome c7-like" evidence="8">
    <location>
        <begin position="115"/>
        <end position="170"/>
    </location>
</feature>
<dbReference type="KEGG" id="pef:A7E78_13160"/>
<dbReference type="InterPro" id="IPR036280">
    <property type="entry name" value="Multihaem_cyt_sf"/>
</dbReference>
<gene>
    <name evidence="9" type="ORF">A7E78_13160</name>
</gene>
<feature type="binding site" description="axial binding residue" evidence="6">
    <location>
        <position position="54"/>
    </location>
    <ligand>
        <name>heme c</name>
        <dbReference type="ChEBI" id="CHEBI:61717"/>
        <label>3</label>
    </ligand>
    <ligandPart>
        <name>Fe</name>
        <dbReference type="ChEBI" id="CHEBI:18248"/>
    </ligandPart>
</feature>
<dbReference type="GO" id="GO:0009055">
    <property type="term" value="F:electron transfer activity"/>
    <property type="evidence" value="ECO:0007669"/>
    <property type="project" value="InterPro"/>
</dbReference>
<dbReference type="STRING" id="1842532.A7E78_13160"/>
<protein>
    <submittedName>
        <fullName evidence="9">Uncharacterized protein</fullName>
    </submittedName>
</protein>
<reference evidence="9 10" key="1">
    <citation type="journal article" date="2017" name="Genome Announc.">
        <title>Complete Genome Sequences of Two Acetylene-Fermenting Pelobacter acetylenicus Strains.</title>
        <authorList>
            <person name="Sutton J.M."/>
            <person name="Baesman S.M."/>
            <person name="Fierst J.L."/>
            <person name="Poret-Peterson A.T."/>
            <person name="Oremland R.S."/>
            <person name="Dunlap D.S."/>
            <person name="Akob D.M."/>
        </authorList>
    </citation>
    <scope>NUCLEOTIDE SEQUENCE [LARGE SCALE GENOMIC DNA]</scope>
    <source>
        <strain evidence="9 10">SFB93</strain>
    </source>
</reference>
<comment type="cofactor">
    <cofactor evidence="6">
        <name>heme c</name>
        <dbReference type="ChEBI" id="CHEBI:61717"/>
    </cofactor>
    <text evidence="6">Binds 4 heme c groups covalently per monomer.</text>
</comment>
<dbReference type="AlphaFoldDB" id="A0A1L3GRW8"/>
<dbReference type="InterPro" id="IPR029467">
    <property type="entry name" value="Cyt_c7-like"/>
</dbReference>
<feature type="domain" description="Class III cytochrome C" evidence="7">
    <location>
        <begin position="34"/>
        <end position="84"/>
    </location>
</feature>
<dbReference type="PRINTS" id="PR00609">
    <property type="entry name" value="CYTOCHROMEC3"/>
</dbReference>
<feature type="binding site" description="axial binding residue" evidence="6">
    <location>
        <position position="58"/>
    </location>
    <ligand>
        <name>heme c</name>
        <dbReference type="ChEBI" id="CHEBI:61717"/>
        <label>1</label>
    </ligand>
    <ligandPart>
        <name>Fe</name>
        <dbReference type="ChEBI" id="CHEBI:18248"/>
    </ligandPart>
</feature>
<dbReference type="SUPFAM" id="SSF48695">
    <property type="entry name" value="Multiheme cytochromes"/>
    <property type="match status" value="1"/>
</dbReference>
<dbReference type="GO" id="GO:0020037">
    <property type="term" value="F:heme binding"/>
    <property type="evidence" value="ECO:0007669"/>
    <property type="project" value="InterPro"/>
</dbReference>
<dbReference type="PANTHER" id="PTHR39425:SF1">
    <property type="entry name" value="CYTOCHROME C7-LIKE DOMAIN-CONTAINING PROTEIN"/>
    <property type="match status" value="1"/>
</dbReference>
<dbReference type="InterPro" id="IPR002322">
    <property type="entry name" value="Cyt_c_III"/>
</dbReference>
<dbReference type="InterPro" id="IPR020942">
    <property type="entry name" value="Cyt_c_III_dom"/>
</dbReference>
<name>A0A1L3GRW8_9BACT</name>
<evidence type="ECO:0000259" key="7">
    <source>
        <dbReference type="Pfam" id="PF02085"/>
    </source>
</evidence>
<dbReference type="Pfam" id="PF14522">
    <property type="entry name" value="Cytochrome_C7"/>
    <property type="match status" value="1"/>
</dbReference>
<dbReference type="OrthoDB" id="9814800at2"/>
<dbReference type="CDD" id="cd08168">
    <property type="entry name" value="Cytochrom_C3"/>
    <property type="match status" value="1"/>
</dbReference>
<dbReference type="GO" id="GO:0046872">
    <property type="term" value="F:metal ion binding"/>
    <property type="evidence" value="ECO:0007669"/>
    <property type="project" value="UniProtKB-KW"/>
</dbReference>
<keyword evidence="5 6" id="KW-0408">Iron</keyword>
<feature type="binding site" description="axial binding residue" evidence="6">
    <location>
        <position position="43"/>
    </location>
    <ligand>
        <name>heme c</name>
        <dbReference type="ChEBI" id="CHEBI:61717"/>
        <label>1</label>
    </ligand>
    <ligandPart>
        <name>Fe</name>
        <dbReference type="ChEBI" id="CHEBI:18248"/>
    </ligandPart>
</feature>
<accession>A0A1L3GRW8</accession>
<keyword evidence="2 6" id="KW-0349">Heme</keyword>
<evidence type="ECO:0000256" key="4">
    <source>
        <dbReference type="ARBA" id="ARBA00022982"/>
    </source>
</evidence>
<feature type="binding site" description="axial binding residue" evidence="6">
    <location>
        <position position="46"/>
    </location>
    <ligand>
        <name>heme c</name>
        <dbReference type="ChEBI" id="CHEBI:61717"/>
        <label>1</label>
    </ligand>
    <ligandPart>
        <name>Fe</name>
        <dbReference type="ChEBI" id="CHEBI:18248"/>
    </ligandPart>
</feature>
<dbReference type="RefSeq" id="WP_072284722.1">
    <property type="nucleotide sequence ID" value="NZ_CP015519.1"/>
</dbReference>
<dbReference type="Proteomes" id="UP000182517">
    <property type="component" value="Chromosome"/>
</dbReference>
<evidence type="ECO:0000313" key="9">
    <source>
        <dbReference type="EMBL" id="APG28696.1"/>
    </source>
</evidence>
<evidence type="ECO:0000259" key="8">
    <source>
        <dbReference type="Pfam" id="PF14522"/>
    </source>
</evidence>
<keyword evidence="1" id="KW-0813">Transport</keyword>
<keyword evidence="4" id="KW-0249">Electron transport</keyword>
<dbReference type="PANTHER" id="PTHR39425">
    <property type="entry name" value="LIPOPROTEIN CYTOCHROME C"/>
    <property type="match status" value="1"/>
</dbReference>
<sequence length="170" mass="19128">MPKWLPHTLLCVYFGGFLLLLGAVALFWPASDRDNSQPIAFPHTVHAGRLGLDCNFCHESVTKGPQAGMPAVAKCVSCHQSIATERPEIQKLLSYQQKGEPIRWRRIHQVPEFIYFSHKRHISSGLDCNACHGAIAEMEEVRRVRSLQMGWCLSCHRSRGASFDCATCHK</sequence>
<dbReference type="Pfam" id="PF02085">
    <property type="entry name" value="Cytochrom_CIII"/>
    <property type="match status" value="1"/>
</dbReference>
<feature type="binding site" description="axial binding residue" evidence="6">
    <location>
        <position position="57"/>
    </location>
    <ligand>
        <name>heme c</name>
        <dbReference type="ChEBI" id="CHEBI:61717"/>
        <label>1</label>
    </ligand>
    <ligandPart>
        <name>Fe</name>
        <dbReference type="ChEBI" id="CHEBI:18248"/>
    </ligandPart>
</feature>
<organism evidence="9 10">
    <name type="scientific">Syntrophotalea acetylenivorans</name>
    <dbReference type="NCBI Taxonomy" id="1842532"/>
    <lineage>
        <taxon>Bacteria</taxon>
        <taxon>Pseudomonadati</taxon>
        <taxon>Thermodesulfobacteriota</taxon>
        <taxon>Desulfuromonadia</taxon>
        <taxon>Desulfuromonadales</taxon>
        <taxon>Syntrophotaleaceae</taxon>
        <taxon>Syntrophotalea</taxon>
    </lineage>
</organism>
<feature type="binding site" description="axial binding residue" evidence="6">
    <location>
        <position position="75"/>
    </location>
    <ligand>
        <name>heme c</name>
        <dbReference type="ChEBI" id="CHEBI:61717"/>
        <label>1</label>
    </ligand>
    <ligandPart>
        <name>Fe</name>
        <dbReference type="ChEBI" id="CHEBI:18248"/>
    </ligandPart>
</feature>
<evidence type="ECO:0000256" key="3">
    <source>
        <dbReference type="ARBA" id="ARBA00022723"/>
    </source>
</evidence>
<keyword evidence="3 6" id="KW-0479">Metal-binding</keyword>
<dbReference type="EMBL" id="CP015519">
    <property type="protein sequence ID" value="APG28696.1"/>
    <property type="molecule type" value="Genomic_DNA"/>
</dbReference>
<dbReference type="Gene3D" id="3.90.10.10">
    <property type="entry name" value="Cytochrome C3"/>
    <property type="match status" value="2"/>
</dbReference>
<evidence type="ECO:0000256" key="6">
    <source>
        <dbReference type="PIRSR" id="PIRSR602322-1"/>
    </source>
</evidence>
<proteinExistence type="predicted"/>
<evidence type="ECO:0000313" key="10">
    <source>
        <dbReference type="Proteomes" id="UP000182517"/>
    </source>
</evidence>
<keyword evidence="10" id="KW-1185">Reference proteome</keyword>